<feature type="non-terminal residue" evidence="12">
    <location>
        <position position="1"/>
    </location>
</feature>
<keyword evidence="5" id="KW-0378">Hydrolase</keyword>
<dbReference type="CDD" id="cd22254">
    <property type="entry name" value="CSB_WHD"/>
    <property type="match status" value="1"/>
</dbReference>
<keyword evidence="6" id="KW-0067">ATP-binding</keyword>
<comment type="similarity">
    <text evidence="2">Belongs to the SNF2/RAD54 helicase family.</text>
</comment>
<dbReference type="Pfam" id="PF25875">
    <property type="entry name" value="WHD_Rad26_CSB"/>
    <property type="match status" value="1"/>
</dbReference>
<organism evidence="12 13">
    <name type="scientific">Volvox reticuliferus</name>
    <dbReference type="NCBI Taxonomy" id="1737510"/>
    <lineage>
        <taxon>Eukaryota</taxon>
        <taxon>Viridiplantae</taxon>
        <taxon>Chlorophyta</taxon>
        <taxon>core chlorophytes</taxon>
        <taxon>Chlorophyceae</taxon>
        <taxon>CS clade</taxon>
        <taxon>Chlamydomonadales</taxon>
        <taxon>Volvocaceae</taxon>
        <taxon>Volvox</taxon>
    </lineage>
</organism>
<evidence type="ECO:0000256" key="10">
    <source>
        <dbReference type="SAM" id="MobiDB-lite"/>
    </source>
</evidence>
<comment type="caution">
    <text evidence="12">The sequence shown here is derived from an EMBL/GenBank/DDBJ whole genome shotgun (WGS) entry which is preliminary data.</text>
</comment>
<feature type="compositionally biased region" description="Basic and acidic residues" evidence="10">
    <location>
        <begin position="225"/>
        <end position="241"/>
    </location>
</feature>
<feature type="region of interest" description="Disordered" evidence="10">
    <location>
        <begin position="204"/>
        <end position="241"/>
    </location>
</feature>
<reference evidence="12" key="1">
    <citation type="journal article" date="2021" name="Proc. Natl. Acad. Sci. U.S.A.">
        <title>Three genomes in the algal genus Volvox reveal the fate of a haploid sex-determining region after a transition to homothallism.</title>
        <authorList>
            <person name="Yamamoto K."/>
            <person name="Hamaji T."/>
            <person name="Kawai-Toyooka H."/>
            <person name="Matsuzaki R."/>
            <person name="Takahashi F."/>
            <person name="Nishimura Y."/>
            <person name="Kawachi M."/>
            <person name="Noguchi H."/>
            <person name="Minakuchi Y."/>
            <person name="Umen J.G."/>
            <person name="Toyoda A."/>
            <person name="Nozaki H."/>
        </authorList>
    </citation>
    <scope>NUCLEOTIDE SEQUENCE</scope>
    <source>
        <strain evidence="12">NIES-3786</strain>
    </source>
</reference>
<comment type="subcellular location">
    <subcellularLocation>
        <location evidence="1">Nucleus</location>
    </subcellularLocation>
</comment>
<keyword evidence="4" id="KW-0227">DNA damage</keyword>
<keyword evidence="8" id="KW-0234">DNA repair</keyword>
<evidence type="ECO:0000256" key="9">
    <source>
        <dbReference type="ARBA" id="ARBA00023242"/>
    </source>
</evidence>
<dbReference type="InterPro" id="IPR058951">
    <property type="entry name" value="WHD_Rad26_CSB-like"/>
</dbReference>
<accession>A0A8J4FSZ9</accession>
<evidence type="ECO:0000256" key="1">
    <source>
        <dbReference type="ARBA" id="ARBA00004123"/>
    </source>
</evidence>
<feature type="region of interest" description="Disordered" evidence="10">
    <location>
        <begin position="24"/>
        <end position="73"/>
    </location>
</feature>
<evidence type="ECO:0000259" key="11">
    <source>
        <dbReference type="Pfam" id="PF25875"/>
    </source>
</evidence>
<dbReference type="AlphaFoldDB" id="A0A8J4FSZ9"/>
<evidence type="ECO:0000256" key="3">
    <source>
        <dbReference type="ARBA" id="ARBA00022741"/>
    </source>
</evidence>
<dbReference type="OrthoDB" id="548647at2759"/>
<evidence type="ECO:0000256" key="8">
    <source>
        <dbReference type="ARBA" id="ARBA00023204"/>
    </source>
</evidence>
<evidence type="ECO:0000313" key="13">
    <source>
        <dbReference type="Proteomes" id="UP000747110"/>
    </source>
</evidence>
<feature type="domain" description="Rad26/CSB-like winged helix DNA-binding" evidence="11">
    <location>
        <begin position="137"/>
        <end position="199"/>
    </location>
</feature>
<feature type="non-terminal residue" evidence="12">
    <location>
        <position position="241"/>
    </location>
</feature>
<name>A0A8J4FSZ9_9CHLO</name>
<evidence type="ECO:0000256" key="2">
    <source>
        <dbReference type="ARBA" id="ARBA00007025"/>
    </source>
</evidence>
<keyword evidence="9" id="KW-0539">Nucleus</keyword>
<evidence type="ECO:0000256" key="5">
    <source>
        <dbReference type="ARBA" id="ARBA00022806"/>
    </source>
</evidence>
<dbReference type="Proteomes" id="UP000747110">
    <property type="component" value="Unassembled WGS sequence"/>
</dbReference>
<gene>
    <name evidence="12" type="ORF">Vretifemale_14116</name>
</gene>
<evidence type="ECO:0000256" key="7">
    <source>
        <dbReference type="ARBA" id="ARBA00023125"/>
    </source>
</evidence>
<evidence type="ECO:0000256" key="6">
    <source>
        <dbReference type="ARBA" id="ARBA00022840"/>
    </source>
</evidence>
<feature type="compositionally biased region" description="Low complexity" evidence="10">
    <location>
        <begin position="204"/>
        <end position="215"/>
    </location>
</feature>
<keyword evidence="5" id="KW-0347">Helicase</keyword>
<evidence type="ECO:0000256" key="4">
    <source>
        <dbReference type="ARBA" id="ARBA00022763"/>
    </source>
</evidence>
<protein>
    <recommendedName>
        <fullName evidence="11">Rad26/CSB-like winged helix DNA-binding domain-containing protein</fullName>
    </recommendedName>
</protein>
<keyword evidence="7" id="KW-0238">DNA-binding</keyword>
<dbReference type="EMBL" id="BNCP01000033">
    <property type="protein sequence ID" value="GIL85732.1"/>
    <property type="molecule type" value="Genomic_DNA"/>
</dbReference>
<keyword evidence="13" id="KW-1185">Reference proteome</keyword>
<sequence>SGRGGADGVTSCLGVGRFGTVTNARMRAGVSSVPPPGPAGRRGEEGGAQPRAADRPFSGALAGTQALSRGGGSSAAPSSAVLLAQIRNRQQAVRGAAAAASRGADVAALFDTRHCASGSGSGTAAGASRGTAAAAQQLCSDLVSFLEERGGVVASEELVEAFRSRVVPEQMPLFKQVLRQVAGLRRRTGGGEWVMRPEFATAAAAASSPGGCNTDVGGGGGASGETRRRPDIGGERGGGEG</sequence>
<proteinExistence type="inferred from homology"/>
<evidence type="ECO:0000313" key="12">
    <source>
        <dbReference type="EMBL" id="GIL85732.1"/>
    </source>
</evidence>
<keyword evidence="3" id="KW-0547">Nucleotide-binding</keyword>